<name>A0A2M4DHK2_ANODA</name>
<accession>A0A2M4DHK2</accession>
<evidence type="ECO:0000313" key="1">
    <source>
        <dbReference type="EMBL" id="MBW76969.1"/>
    </source>
</evidence>
<reference evidence="1" key="1">
    <citation type="submission" date="2018-01" db="EMBL/GenBank/DDBJ databases">
        <title>An insight into the sialome of Amazonian anophelines.</title>
        <authorList>
            <person name="Ribeiro J.M."/>
            <person name="Scarpassa V."/>
            <person name="Calvo E."/>
        </authorList>
    </citation>
    <scope>NUCLEOTIDE SEQUENCE</scope>
</reference>
<proteinExistence type="predicted"/>
<sequence>MRAFFFSRITLNLSRCRARFSSIAAAVEGAAATAADAVEGGGTIPAAAVEGGAPAPATTVWRLAFRFWNRITACVGFARSRLDCQSASDDITPEASVLIAGTITSAAAAAAAAFCRSSLLFM</sequence>
<dbReference type="EMBL" id="GGFL01012791">
    <property type="protein sequence ID" value="MBW76969.1"/>
    <property type="molecule type" value="Transcribed_RNA"/>
</dbReference>
<dbReference type="AlphaFoldDB" id="A0A2M4DHK2"/>
<protein>
    <submittedName>
        <fullName evidence="1">Putative secreted protein</fullName>
    </submittedName>
</protein>
<organism evidence="1">
    <name type="scientific">Anopheles darlingi</name>
    <name type="common">Mosquito</name>
    <dbReference type="NCBI Taxonomy" id="43151"/>
    <lineage>
        <taxon>Eukaryota</taxon>
        <taxon>Metazoa</taxon>
        <taxon>Ecdysozoa</taxon>
        <taxon>Arthropoda</taxon>
        <taxon>Hexapoda</taxon>
        <taxon>Insecta</taxon>
        <taxon>Pterygota</taxon>
        <taxon>Neoptera</taxon>
        <taxon>Endopterygota</taxon>
        <taxon>Diptera</taxon>
        <taxon>Nematocera</taxon>
        <taxon>Culicoidea</taxon>
        <taxon>Culicidae</taxon>
        <taxon>Anophelinae</taxon>
        <taxon>Anopheles</taxon>
    </lineage>
</organism>